<accession>A0A1X7RFD0</accession>
<dbReference type="InterPro" id="IPR032466">
    <property type="entry name" value="Metal_Hydrolase"/>
</dbReference>
<dbReference type="SUPFAM" id="SSF51556">
    <property type="entry name" value="Metallo-dependent hydrolases"/>
    <property type="match status" value="1"/>
</dbReference>
<sequence>MDRHGVHTSPNIARLAKRIPPGTWDTHMHVVDPDTFPLDAAAQYKPKAHTLDQAQDFLGQLGIRKMVIVQPSIYGNDNSCTLDGLKNLGPKNGRAVIQFDPALTSREQLQQWHDMGVRGRQLCETTRTLSGLSGGH</sequence>
<keyword evidence="2" id="KW-1185">Reference proteome</keyword>
<name>A0A1X7RFD0_ZYMT9</name>
<dbReference type="PANTHER" id="PTHR35563">
    <property type="entry name" value="BARREL METAL-DEPENDENT HYDROLASE, PUTATIVE (AFU_ORTHOLOGUE AFUA_1G16240)-RELATED"/>
    <property type="match status" value="1"/>
</dbReference>
<gene>
    <name evidence="1" type="ORF">ZT3D7_G1259</name>
</gene>
<dbReference type="PANTHER" id="PTHR35563:SF2">
    <property type="entry name" value="BARREL METAL-DEPENDENT HYDROLASE, PUTATIVE (AFU_ORTHOLOGUE AFUA_1G16240)-RELATED"/>
    <property type="match status" value="1"/>
</dbReference>
<reference evidence="1 2" key="1">
    <citation type="submission" date="2016-06" db="EMBL/GenBank/DDBJ databases">
        <authorList>
            <person name="Kjaerup R.B."/>
            <person name="Dalgaard T.S."/>
            <person name="Juul-Madsen H.R."/>
        </authorList>
    </citation>
    <scope>NUCLEOTIDE SEQUENCE [LARGE SCALE GENOMIC DNA]</scope>
</reference>
<protein>
    <recommendedName>
        <fullName evidence="3">Amidohydrolase-related domain-containing protein</fullName>
    </recommendedName>
</protein>
<dbReference type="Gene3D" id="3.20.20.140">
    <property type="entry name" value="Metal-dependent hydrolases"/>
    <property type="match status" value="1"/>
</dbReference>
<evidence type="ECO:0000313" key="1">
    <source>
        <dbReference type="EMBL" id="SMQ46114.1"/>
    </source>
</evidence>
<dbReference type="EMBL" id="LT853692">
    <property type="protein sequence ID" value="SMQ46114.1"/>
    <property type="molecule type" value="Genomic_DNA"/>
</dbReference>
<proteinExistence type="predicted"/>
<dbReference type="Proteomes" id="UP000215127">
    <property type="component" value="Chromosome 1"/>
</dbReference>
<evidence type="ECO:0008006" key="3">
    <source>
        <dbReference type="Google" id="ProtNLM"/>
    </source>
</evidence>
<dbReference type="InterPro" id="IPR052358">
    <property type="entry name" value="Aro_Compnd_Degr_Hydrolases"/>
</dbReference>
<dbReference type="AlphaFoldDB" id="A0A1X7RFD0"/>
<evidence type="ECO:0000313" key="2">
    <source>
        <dbReference type="Proteomes" id="UP000215127"/>
    </source>
</evidence>
<organism evidence="1 2">
    <name type="scientific">Zymoseptoria tritici (strain ST99CH_3D7)</name>
    <dbReference type="NCBI Taxonomy" id="1276538"/>
    <lineage>
        <taxon>Eukaryota</taxon>
        <taxon>Fungi</taxon>
        <taxon>Dikarya</taxon>
        <taxon>Ascomycota</taxon>
        <taxon>Pezizomycotina</taxon>
        <taxon>Dothideomycetes</taxon>
        <taxon>Dothideomycetidae</taxon>
        <taxon>Mycosphaerellales</taxon>
        <taxon>Mycosphaerellaceae</taxon>
        <taxon>Zymoseptoria</taxon>
    </lineage>
</organism>